<feature type="region of interest" description="Disordered" evidence="2">
    <location>
        <begin position="1400"/>
        <end position="1462"/>
    </location>
</feature>
<feature type="region of interest" description="Disordered" evidence="2">
    <location>
        <begin position="1110"/>
        <end position="1166"/>
    </location>
</feature>
<dbReference type="InterPro" id="IPR027417">
    <property type="entry name" value="P-loop_NTPase"/>
</dbReference>
<dbReference type="OrthoDB" id="421838at2759"/>
<evidence type="ECO:0008006" key="7">
    <source>
        <dbReference type="Google" id="ProtNLM"/>
    </source>
</evidence>
<feature type="domain" description="Strawberry notch AAA" evidence="4">
    <location>
        <begin position="480"/>
        <end position="542"/>
    </location>
</feature>
<feature type="region of interest" description="Disordered" evidence="2">
    <location>
        <begin position="223"/>
        <end position="252"/>
    </location>
</feature>
<sequence length="1462" mass="158205">MENVALPPQQQSQQQQQQQQQQHEPRATPAAEDDNGGGTTSIDTFQEYKPTALPPIVVRACNEWYSGTIGSCNGEQSNANQSERAKENAHVIDLTETETKTKTDAKRQIDPSAPANATTSPDPKGEQEPTPTTLIEEKQKDTEAKPLLSPTLTVPSHTSSACESALLSSVAAPMVPEETAECILPLLAQTPRKDRDRGPPPPLSPLQMEGVLLAIQRHRRIHYDDGLPKPKPQPGQPPLPPAQSGKGSPGATGVRAGFFLGDGAGIGKGRQIGAILRDGFCRGRKRHVWLSVSRELILDARRDLGDVGVHCARDGAVYDGTRFLGDGGTSSSSAALGRKDRGVLFLTYNLLVSANRIEQIIAWCAGTEQLGRRRDGGGRTSDVQKLERRRAMEQAFDGCIVFDEAHKAKNLSNNTKTAQLVLLLQRRLPMARVVYCSATGVSDVEQLGYAERLGLWKIGGPSGVGSVLPNATPSGDSSGGRFSDFGAFCGSLERRGLGSLELLALELKTRGSLMARTLSWEGAEFQTAEVPLDARQRGVYDRSVAWWNAAQADLREALELLSSLPASAADSSQGVAALSRQIWGTFWAAHQRFFKELAICAKVPFLARDALAQIQMGRSVVFGLQGTGEAGMQTLLKGLAGDAGNNNLFPELLSTAEACLTGFVGQHFPVAPPPPEIPSLPSEPPKDEADRHRNSAIRASIERLSGLPPPEPIPELVAKRERLKEAVRHIGLPPNPLDDLIDRLGGTDKVAEMTGRSGRMVRVRGQPSAGFCYSKRLAVAARGRDGPAVNRGEDADRTNTIERQSFMDGTKPAAIISDAASTGVSLHTACGSRASHRRRVHYTIELPWSADKAVQQLGRSHRSGQESAPIYKLVVTNLGGERRFAAAVSKRLASLGALTKGDRRAATGADLSDFDLDSKYGKRALKRFYRALQENEATGGESSSSSSAVGILSSGNEGVRAIVEQFLRESREAGDARLLKSLPVDDEKLRHACVLSIAVAELDRIGVDREARSKADVRVFLNRISGLAVARQSLVFSLFLSALERVVKEAKSSGEFEGTAEDVTATSIEIGGERILAIDPSSGAPTKLTTLVLDRGIPFRAVRDMALREAQKLGREDEDEETRAQEPRVDPEKENKEDGFIVLDGEGDQTSDDEENTEWTTRRSVPKKKPIAEPGFYVSKNKIRGRYLVLFARRKFDRSVFKTEDEAAALDPLGLMQIVRPNTGTSLTDKSTRDLHQAYRLVLACRDLRDGHVASATEPEKSHLARSVQTVKTSWRTAFRESNGFGHGKGLAPRRQEVSLVNGPVLHVLPALEKAVRMRSEPQRALKIVRARVGSRRIVGVRFPSDDEATRALGAELDALRRARKGVGRGFADEDLAPVCPRTMAWAITERKTMKSFFGVAGPGPCHRPLDPNRGSGGTSAKTTAPGARSGRKRGGGGSDRCPAGKKAKPSTLMSYFSKKKK</sequence>
<dbReference type="GO" id="GO:0042393">
    <property type="term" value="F:histone binding"/>
    <property type="evidence" value="ECO:0007669"/>
    <property type="project" value="TreeGrafter"/>
</dbReference>
<feature type="compositionally biased region" description="Low complexity" evidence="2">
    <location>
        <begin position="9"/>
        <end position="22"/>
    </location>
</feature>
<feature type="compositionally biased region" description="Polar residues" evidence="2">
    <location>
        <begin position="68"/>
        <end position="82"/>
    </location>
</feature>
<evidence type="ECO:0000259" key="4">
    <source>
        <dbReference type="Pfam" id="PF13872"/>
    </source>
</evidence>
<dbReference type="InterPro" id="IPR026937">
    <property type="entry name" value="SBNO_Helicase_C_dom"/>
</dbReference>
<feature type="domain" description="Strawberry notch AAA" evidence="4">
    <location>
        <begin position="202"/>
        <end position="457"/>
    </location>
</feature>
<feature type="compositionally biased region" description="Acidic residues" evidence="2">
    <location>
        <begin position="1145"/>
        <end position="1157"/>
    </location>
</feature>
<feature type="compositionally biased region" description="Basic and acidic residues" evidence="2">
    <location>
        <begin position="97"/>
        <end position="109"/>
    </location>
</feature>
<accession>A0A448ZC88</accession>
<dbReference type="Pfam" id="PF13872">
    <property type="entry name" value="AAA_34"/>
    <property type="match status" value="2"/>
</dbReference>
<dbReference type="GO" id="GO:0005634">
    <property type="term" value="C:nucleus"/>
    <property type="evidence" value="ECO:0007669"/>
    <property type="project" value="TreeGrafter"/>
</dbReference>
<evidence type="ECO:0000259" key="3">
    <source>
        <dbReference type="Pfam" id="PF13871"/>
    </source>
</evidence>
<dbReference type="SUPFAM" id="SSF52540">
    <property type="entry name" value="P-loop containing nucleoside triphosphate hydrolases"/>
    <property type="match status" value="2"/>
</dbReference>
<dbReference type="GO" id="GO:0006355">
    <property type="term" value="P:regulation of DNA-templated transcription"/>
    <property type="evidence" value="ECO:0007669"/>
    <property type="project" value="InterPro"/>
</dbReference>
<dbReference type="GO" id="GO:0031490">
    <property type="term" value="F:chromatin DNA binding"/>
    <property type="evidence" value="ECO:0007669"/>
    <property type="project" value="TreeGrafter"/>
</dbReference>
<dbReference type="Pfam" id="PF13871">
    <property type="entry name" value="Helicase_C_4"/>
    <property type="match status" value="1"/>
</dbReference>
<feature type="region of interest" description="Disordered" evidence="2">
    <location>
        <begin position="671"/>
        <end position="692"/>
    </location>
</feature>
<dbReference type="InterPro" id="IPR026741">
    <property type="entry name" value="SNO"/>
</dbReference>
<protein>
    <recommendedName>
        <fullName evidence="7">Helicase ATP-binding domain-containing protein</fullName>
    </recommendedName>
</protein>
<keyword evidence="6" id="KW-1185">Reference proteome</keyword>
<dbReference type="InterPro" id="IPR039187">
    <property type="entry name" value="SNO_AAA"/>
</dbReference>
<feature type="region of interest" description="Disordered" evidence="2">
    <location>
        <begin position="1"/>
        <end position="53"/>
    </location>
</feature>
<feature type="compositionally biased region" description="Basic and acidic residues" evidence="2">
    <location>
        <begin position="1122"/>
        <end position="1139"/>
    </location>
</feature>
<name>A0A448ZC88_9STRA</name>
<reference evidence="5 6" key="1">
    <citation type="submission" date="2019-01" db="EMBL/GenBank/DDBJ databases">
        <authorList>
            <person name="Ferrante I. M."/>
        </authorList>
    </citation>
    <scope>NUCLEOTIDE SEQUENCE [LARGE SCALE GENOMIC DNA]</scope>
    <source>
        <strain evidence="5 6">B856</strain>
    </source>
</reference>
<evidence type="ECO:0000313" key="5">
    <source>
        <dbReference type="EMBL" id="VEU39651.1"/>
    </source>
</evidence>
<comment type="similarity">
    <text evidence="1">Belongs to the SBNO family.</text>
</comment>
<feature type="region of interest" description="Disordered" evidence="2">
    <location>
        <begin position="67"/>
        <end position="131"/>
    </location>
</feature>
<feature type="compositionally biased region" description="Pro residues" evidence="2">
    <location>
        <begin position="229"/>
        <end position="241"/>
    </location>
</feature>
<gene>
    <name evidence="5" type="ORF">PSNMU_V1.4_AUG-EV-PASAV3_0063780</name>
</gene>
<dbReference type="PANTHER" id="PTHR12706">
    <property type="entry name" value="STRAWBERRY NOTCH-RELATED"/>
    <property type="match status" value="1"/>
</dbReference>
<evidence type="ECO:0000313" key="6">
    <source>
        <dbReference type="Proteomes" id="UP000291116"/>
    </source>
</evidence>
<feature type="compositionally biased region" description="Pro residues" evidence="2">
    <location>
        <begin position="671"/>
        <end position="683"/>
    </location>
</feature>
<dbReference type="Gene3D" id="3.40.50.300">
    <property type="entry name" value="P-loop containing nucleotide triphosphate hydrolases"/>
    <property type="match status" value="1"/>
</dbReference>
<dbReference type="Proteomes" id="UP000291116">
    <property type="component" value="Unassembled WGS sequence"/>
</dbReference>
<dbReference type="PANTHER" id="PTHR12706:SF30">
    <property type="entry name" value="PROTEIN STRAWBERRY NOTCH-RELATED"/>
    <property type="match status" value="1"/>
</dbReference>
<proteinExistence type="inferred from homology"/>
<organism evidence="5 6">
    <name type="scientific">Pseudo-nitzschia multistriata</name>
    <dbReference type="NCBI Taxonomy" id="183589"/>
    <lineage>
        <taxon>Eukaryota</taxon>
        <taxon>Sar</taxon>
        <taxon>Stramenopiles</taxon>
        <taxon>Ochrophyta</taxon>
        <taxon>Bacillariophyta</taxon>
        <taxon>Bacillariophyceae</taxon>
        <taxon>Bacillariophycidae</taxon>
        <taxon>Bacillariales</taxon>
        <taxon>Bacillariaceae</taxon>
        <taxon>Pseudo-nitzschia</taxon>
    </lineage>
</organism>
<feature type="domain" description="Strawberry notch helicase C" evidence="3">
    <location>
        <begin position="735"/>
        <end position="1058"/>
    </location>
</feature>
<dbReference type="EMBL" id="CAACVS010000226">
    <property type="protein sequence ID" value="VEU39651.1"/>
    <property type="molecule type" value="Genomic_DNA"/>
</dbReference>
<evidence type="ECO:0000256" key="2">
    <source>
        <dbReference type="SAM" id="MobiDB-lite"/>
    </source>
</evidence>
<evidence type="ECO:0000256" key="1">
    <source>
        <dbReference type="ARBA" id="ARBA00006992"/>
    </source>
</evidence>